<dbReference type="EMBL" id="MFJR01000012">
    <property type="protein sequence ID" value="OGG26233.1"/>
    <property type="molecule type" value="Genomic_DNA"/>
</dbReference>
<dbReference type="Proteomes" id="UP000176609">
    <property type="component" value="Unassembled WGS sequence"/>
</dbReference>
<protein>
    <submittedName>
        <fullName evidence="2">Uncharacterized protein</fullName>
    </submittedName>
</protein>
<feature type="transmembrane region" description="Helical" evidence="1">
    <location>
        <begin position="9"/>
        <end position="26"/>
    </location>
</feature>
<feature type="transmembrane region" description="Helical" evidence="1">
    <location>
        <begin position="80"/>
        <end position="97"/>
    </location>
</feature>
<organism evidence="2 3">
    <name type="scientific">Candidatus Gottesmanbacteria bacterium RIFCSPLOWO2_01_FULL_39_12b</name>
    <dbReference type="NCBI Taxonomy" id="1798388"/>
    <lineage>
        <taxon>Bacteria</taxon>
        <taxon>Candidatus Gottesmaniibacteriota</taxon>
    </lineage>
</organism>
<name>A0A1F6AP30_9BACT</name>
<keyword evidence="1" id="KW-0472">Membrane</keyword>
<feature type="transmembrane region" description="Helical" evidence="1">
    <location>
        <begin position="56"/>
        <end position="74"/>
    </location>
</feature>
<reference evidence="2 3" key="1">
    <citation type="journal article" date="2016" name="Nat. Commun.">
        <title>Thousands of microbial genomes shed light on interconnected biogeochemical processes in an aquifer system.</title>
        <authorList>
            <person name="Anantharaman K."/>
            <person name="Brown C.T."/>
            <person name="Hug L.A."/>
            <person name="Sharon I."/>
            <person name="Castelle C.J."/>
            <person name="Probst A.J."/>
            <person name="Thomas B.C."/>
            <person name="Singh A."/>
            <person name="Wilkins M.J."/>
            <person name="Karaoz U."/>
            <person name="Brodie E.L."/>
            <person name="Williams K.H."/>
            <person name="Hubbard S.S."/>
            <person name="Banfield J.F."/>
        </authorList>
    </citation>
    <scope>NUCLEOTIDE SEQUENCE [LARGE SCALE GENOMIC DNA]</scope>
</reference>
<evidence type="ECO:0000313" key="3">
    <source>
        <dbReference type="Proteomes" id="UP000176609"/>
    </source>
</evidence>
<sequence length="100" mass="11950">MKKKKGQKKLFYILLPWLVLISYIIIFPPGNTLLFVIFYLFLFIALSNTIHQFRSLVKSILWAAIIIVFLLLRQFRIENIINLILLLSILVTFEVYFRKM</sequence>
<keyword evidence="1" id="KW-0812">Transmembrane</keyword>
<proteinExistence type="predicted"/>
<comment type="caution">
    <text evidence="2">The sequence shown here is derived from an EMBL/GenBank/DDBJ whole genome shotgun (WGS) entry which is preliminary data.</text>
</comment>
<evidence type="ECO:0000313" key="2">
    <source>
        <dbReference type="EMBL" id="OGG26233.1"/>
    </source>
</evidence>
<keyword evidence="1" id="KW-1133">Transmembrane helix</keyword>
<accession>A0A1F6AP30</accession>
<evidence type="ECO:0000256" key="1">
    <source>
        <dbReference type="SAM" id="Phobius"/>
    </source>
</evidence>
<dbReference type="AlphaFoldDB" id="A0A1F6AP30"/>
<gene>
    <name evidence="2" type="ORF">A2960_04625</name>
</gene>